<gene>
    <name evidence="2" type="ORF">RV04_GL000734</name>
</gene>
<organism evidence="2 3">
    <name type="scientific">Enterococcus hermanniensis</name>
    <dbReference type="NCBI Taxonomy" id="249189"/>
    <lineage>
        <taxon>Bacteria</taxon>
        <taxon>Bacillati</taxon>
        <taxon>Bacillota</taxon>
        <taxon>Bacilli</taxon>
        <taxon>Lactobacillales</taxon>
        <taxon>Enterococcaceae</taxon>
        <taxon>Enterococcus</taxon>
    </lineage>
</organism>
<dbReference type="EMBL" id="JXKQ01000016">
    <property type="protein sequence ID" value="OJG42975.1"/>
    <property type="molecule type" value="Genomic_DNA"/>
</dbReference>
<comment type="caution">
    <text evidence="2">The sequence shown here is derived from an EMBL/GenBank/DDBJ whole genome shotgun (WGS) entry which is preliminary data.</text>
</comment>
<dbReference type="Proteomes" id="UP000182077">
    <property type="component" value="Unassembled WGS sequence"/>
</dbReference>
<sequence>MVLLSIYGLSLFFKNGLGVAKELSGLSAIASIILILQILGYFKLLEVGTYSLFVIGLLFSGYEGINKVRQKSFHLKRINWIIIWLGLYFGLIASALMINKLEHYDNFSHWSLIVKFLFTENRFPTASDTIISFTSYPLGSSLFLYYVTKIAGFSDQVLLIGQQIFIFSAIYATFSILRDKQRLLFPAILFSYFAVINYYNIAIRMNNLLVDFLLPLLALAAIAGVVTMRDRPKLSLIYVILILAVLNLVKNSGLFFSVIVLFIYAGTIFLSTEHSIHSIFKKIGMITSGLIGAILPILVWMLHVKQTFPVSKHEVSVSAYQQLLADKTASEVAAIWSNFYSTVLNLSTQSTQGILLTNLLLIGTGLVIHYRLKRKTNIIWYWLGINLVIICYYASILAMFLFSMPTDEALYLAGFERYTSSIVIFALGLAVFVLINEIDKNMYEQRIVKRNHQGFKNLKTKKNYQYTTAILIFVSTLFIFSESNGLLFNATQFDQSIPSRFKKMKLDTIEKSSDSFLVVTTDKTAVENYLVNFVGKYFLFSENVEGREDFVLEEQEFIELLKQYDYIVVLEEHYTFNKLFEKNFDQSLRNGIHSIRELGM</sequence>
<keyword evidence="1" id="KW-0472">Membrane</keyword>
<evidence type="ECO:0000256" key="1">
    <source>
        <dbReference type="SAM" id="Phobius"/>
    </source>
</evidence>
<feature type="transmembrane region" description="Helical" evidence="1">
    <location>
        <begin position="157"/>
        <end position="177"/>
    </location>
</feature>
<feature type="transmembrane region" description="Helical" evidence="1">
    <location>
        <begin position="379"/>
        <end position="402"/>
    </location>
</feature>
<keyword evidence="1" id="KW-0812">Transmembrane</keyword>
<feature type="transmembrane region" description="Helical" evidence="1">
    <location>
        <begin position="28"/>
        <end position="59"/>
    </location>
</feature>
<reference evidence="2 3" key="1">
    <citation type="submission" date="2014-12" db="EMBL/GenBank/DDBJ databases">
        <title>Draft genome sequences of 29 type strains of Enterococci.</title>
        <authorList>
            <person name="Zhong Z."/>
            <person name="Sun Z."/>
            <person name="Liu W."/>
            <person name="Zhang W."/>
            <person name="Zhang H."/>
        </authorList>
    </citation>
    <scope>NUCLEOTIDE SEQUENCE [LARGE SCALE GENOMIC DNA]</scope>
    <source>
        <strain evidence="2 3">DSM 17122</strain>
    </source>
</reference>
<feature type="transmembrane region" description="Helical" evidence="1">
    <location>
        <begin position="422"/>
        <end position="443"/>
    </location>
</feature>
<protein>
    <recommendedName>
        <fullName evidence="4">Lantibiotic ABC transporter permease</fullName>
    </recommendedName>
</protein>
<feature type="transmembrane region" description="Helical" evidence="1">
    <location>
        <begin position="464"/>
        <end position="481"/>
    </location>
</feature>
<keyword evidence="1" id="KW-1133">Transmembrane helix</keyword>
<evidence type="ECO:0000313" key="3">
    <source>
        <dbReference type="Proteomes" id="UP000182077"/>
    </source>
</evidence>
<accession>A0A1L8TF63</accession>
<proteinExistence type="predicted"/>
<feature type="transmembrane region" description="Helical" evidence="1">
    <location>
        <begin position="283"/>
        <end position="302"/>
    </location>
</feature>
<name>A0A1L8TF63_9ENTE</name>
<evidence type="ECO:0008006" key="4">
    <source>
        <dbReference type="Google" id="ProtNLM"/>
    </source>
</evidence>
<evidence type="ECO:0000313" key="2">
    <source>
        <dbReference type="EMBL" id="OJG42975.1"/>
    </source>
</evidence>
<feature type="transmembrane region" description="Helical" evidence="1">
    <location>
        <begin position="208"/>
        <end position="226"/>
    </location>
</feature>
<dbReference type="AlphaFoldDB" id="A0A1L8TF63"/>
<feature type="transmembrane region" description="Helical" evidence="1">
    <location>
        <begin position="238"/>
        <end position="271"/>
    </location>
</feature>
<keyword evidence="3" id="KW-1185">Reference proteome</keyword>
<feature type="transmembrane region" description="Helical" evidence="1">
    <location>
        <begin position="183"/>
        <end position="201"/>
    </location>
</feature>
<feature type="transmembrane region" description="Helical" evidence="1">
    <location>
        <begin position="80"/>
        <end position="98"/>
    </location>
</feature>
<dbReference type="STRING" id="249189.RV04_GL000734"/>